<keyword evidence="2" id="KW-0808">Transferase</keyword>
<dbReference type="Pfam" id="PF11380">
    <property type="entry name" value="Stealth_CR2"/>
    <property type="match status" value="1"/>
</dbReference>
<dbReference type="GO" id="GO:0016772">
    <property type="term" value="F:transferase activity, transferring phosphorus-containing groups"/>
    <property type="evidence" value="ECO:0007669"/>
    <property type="project" value="InterPro"/>
</dbReference>
<feature type="domain" description="Stealth protein CR2 conserved region 2" evidence="4">
    <location>
        <begin position="223"/>
        <end position="324"/>
    </location>
</feature>
<evidence type="ECO:0000259" key="5">
    <source>
        <dbReference type="Pfam" id="PF17101"/>
    </source>
</evidence>
<feature type="domain" description="Stealth protein CR3 conserved region 3" evidence="6">
    <location>
        <begin position="375"/>
        <end position="423"/>
    </location>
</feature>
<dbReference type="InterPro" id="IPR047141">
    <property type="entry name" value="Stealth"/>
</dbReference>
<dbReference type="eggNOG" id="COG0438">
    <property type="taxonomic scope" value="Bacteria"/>
</dbReference>
<dbReference type="STRING" id="1231392.OCGS_1056"/>
<evidence type="ECO:0000313" key="7">
    <source>
        <dbReference type="EMBL" id="EKE44823.1"/>
    </source>
</evidence>
<evidence type="ECO:0000313" key="8">
    <source>
        <dbReference type="Proteomes" id="UP000006765"/>
    </source>
</evidence>
<protein>
    <recommendedName>
        <fullName evidence="9">Capsular polysaccharide phosphotransferase SacB</fullName>
    </recommendedName>
</protein>
<evidence type="ECO:0000259" key="6">
    <source>
        <dbReference type="Pfam" id="PF17102"/>
    </source>
</evidence>
<proteinExistence type="inferred from homology"/>
<evidence type="ECO:0000256" key="1">
    <source>
        <dbReference type="ARBA" id="ARBA00007583"/>
    </source>
</evidence>
<comment type="similarity">
    <text evidence="1">Belongs to the stealth family.</text>
</comment>
<dbReference type="GO" id="GO:0000271">
    <property type="term" value="P:polysaccharide biosynthetic process"/>
    <property type="evidence" value="ECO:0007669"/>
    <property type="project" value="UniProtKB-KW"/>
</dbReference>
<dbReference type="PANTHER" id="PTHR24045">
    <property type="match status" value="1"/>
</dbReference>
<keyword evidence="3" id="KW-0270">Exopolysaccharide synthesis</keyword>
<comment type="caution">
    <text evidence="7">The sequence shown here is derived from an EMBL/GenBank/DDBJ whole genome shotgun (WGS) entry which is preliminary data.</text>
</comment>
<dbReference type="OrthoDB" id="9776077at2"/>
<feature type="domain" description="Stealth protein CR1 conserved region 1" evidence="5">
    <location>
        <begin position="190"/>
        <end position="216"/>
    </location>
</feature>
<dbReference type="Pfam" id="PF17101">
    <property type="entry name" value="Stealth_CR1"/>
    <property type="match status" value="1"/>
</dbReference>
<dbReference type="InterPro" id="IPR031358">
    <property type="entry name" value="Stealth_CR1"/>
</dbReference>
<reference evidence="7 8" key="1">
    <citation type="journal article" date="2012" name="J. Bacteriol.">
        <title>Draft Genome Sequence of Oceaniovalibus guishaninsula JLT2003T.</title>
        <authorList>
            <person name="Tang K."/>
            <person name="Liu K."/>
            <person name="Jiao N."/>
        </authorList>
    </citation>
    <scope>NUCLEOTIDE SEQUENCE [LARGE SCALE GENOMIC DNA]</scope>
    <source>
        <strain evidence="7 8">JLT2003</strain>
    </source>
</reference>
<evidence type="ECO:0000259" key="4">
    <source>
        <dbReference type="Pfam" id="PF11380"/>
    </source>
</evidence>
<evidence type="ECO:0000256" key="2">
    <source>
        <dbReference type="ARBA" id="ARBA00022679"/>
    </source>
</evidence>
<dbReference type="InterPro" id="IPR031357">
    <property type="entry name" value="Stealth_CR3"/>
</dbReference>
<evidence type="ECO:0000256" key="3">
    <source>
        <dbReference type="ARBA" id="ARBA00023169"/>
    </source>
</evidence>
<name>K2HBG2_9RHOB</name>
<keyword evidence="8" id="KW-1185">Reference proteome</keyword>
<dbReference type="PATRIC" id="fig|1231392.3.peg.1061"/>
<accession>K2HBG2</accession>
<dbReference type="Proteomes" id="UP000006765">
    <property type="component" value="Unassembled WGS sequence"/>
</dbReference>
<dbReference type="InterPro" id="IPR021520">
    <property type="entry name" value="Stealth_CR2"/>
</dbReference>
<dbReference type="EMBL" id="AMGO01000013">
    <property type="protein sequence ID" value="EKE44823.1"/>
    <property type="molecule type" value="Genomic_DNA"/>
</dbReference>
<evidence type="ECO:0008006" key="9">
    <source>
        <dbReference type="Google" id="ProtNLM"/>
    </source>
</evidence>
<sequence>MSMTDDSLDPPLSFPARVVRLARSPRNFAKYRMRRWLDVDVPEPDREIHRIAVPLQASGDPLAILDSVDLGFVRRFDPDAAAADVMGASVEPALFAMRDACRANRQRLFLIDGKRTLPADETRIREMAQAHQFAVAVRGSGGAINSIRNVNVWRDEGAYLRCFAPRQVLPVMPGDSTVDVPVATELSRDFPVDAVYTWVNAADPDWQDLIAPYREATRPDPDRFAQLDELKYSLRSLASYAPWVRTIYIVSNCAPPAWLKAHRKIRWIRHEEIIPAEYLPTFNSHAIETFLHRIDGLSEQFIYLNDDFMLADHAHKAHFFDHRGRAISRLEPYGAVLKIPPLLDSGEAQEWQSAAMNGARMIEARFGTFPMRLHQHCPFALCRSDYAAMEDEFSDAIRTTRAARFRSHDDVSFTSFLYHHYVAENGRGVRSSAAVKIVRPTNHGHFRRDYWKSPIDFFCVNDGSGSALDPAYAAFKTKFLPEAFPLMAPWES</sequence>
<dbReference type="Pfam" id="PF17102">
    <property type="entry name" value="Stealth_CR3"/>
    <property type="match status" value="1"/>
</dbReference>
<organism evidence="7 8">
    <name type="scientific">Oceaniovalibus guishaninsula JLT2003</name>
    <dbReference type="NCBI Taxonomy" id="1231392"/>
    <lineage>
        <taxon>Bacteria</taxon>
        <taxon>Pseudomonadati</taxon>
        <taxon>Pseudomonadota</taxon>
        <taxon>Alphaproteobacteria</taxon>
        <taxon>Rhodobacterales</taxon>
        <taxon>Roseobacteraceae</taxon>
        <taxon>Oceaniovalibus</taxon>
    </lineage>
</organism>
<gene>
    <name evidence="7" type="ORF">OCGS_1056</name>
</gene>
<dbReference type="RefSeq" id="WP_007426208.1">
    <property type="nucleotide sequence ID" value="NZ_AMGO01000013.1"/>
</dbReference>
<dbReference type="PANTHER" id="PTHR24045:SF0">
    <property type="entry name" value="N-ACETYLGLUCOSAMINE-1-PHOSPHOTRANSFERASE SUBUNITS ALPHA_BETA"/>
    <property type="match status" value="1"/>
</dbReference>
<dbReference type="AlphaFoldDB" id="K2HBG2"/>